<organism evidence="1">
    <name type="scientific">marine metagenome</name>
    <dbReference type="NCBI Taxonomy" id="408172"/>
    <lineage>
        <taxon>unclassified sequences</taxon>
        <taxon>metagenomes</taxon>
        <taxon>ecological metagenomes</taxon>
    </lineage>
</organism>
<evidence type="ECO:0000313" key="1">
    <source>
        <dbReference type="EMBL" id="SVE07031.1"/>
    </source>
</evidence>
<protein>
    <submittedName>
        <fullName evidence="1">Uncharacterized protein</fullName>
    </submittedName>
</protein>
<dbReference type="EMBL" id="UINC01192079">
    <property type="protein sequence ID" value="SVE07031.1"/>
    <property type="molecule type" value="Genomic_DNA"/>
</dbReference>
<proteinExistence type="predicted"/>
<accession>A0A383AHF8</accession>
<gene>
    <name evidence="1" type="ORF">METZ01_LOCUS459885</name>
</gene>
<dbReference type="AlphaFoldDB" id="A0A383AHF8"/>
<name>A0A383AHF8_9ZZZZ</name>
<reference evidence="1" key="1">
    <citation type="submission" date="2018-05" db="EMBL/GenBank/DDBJ databases">
        <authorList>
            <person name="Lanie J.A."/>
            <person name="Ng W.-L."/>
            <person name="Kazmierczak K.M."/>
            <person name="Andrzejewski T.M."/>
            <person name="Davidsen T.M."/>
            <person name="Wayne K.J."/>
            <person name="Tettelin H."/>
            <person name="Glass J.I."/>
            <person name="Rusch D."/>
            <person name="Podicherti R."/>
            <person name="Tsui H.-C.T."/>
            <person name="Winkler M.E."/>
        </authorList>
    </citation>
    <scope>NUCLEOTIDE SEQUENCE</scope>
</reference>
<sequence>MTNEAFHPDFTHLPAIAQDAARYFCPGLGTTPNHLASIKSQKIETIFDALRAQACNLHVQLSLSTGTQFESHQNRRPTRRRQ</sequence>